<dbReference type="GO" id="GO:0005737">
    <property type="term" value="C:cytoplasm"/>
    <property type="evidence" value="ECO:0007669"/>
    <property type="project" value="UniProtKB-SubCell"/>
</dbReference>
<dbReference type="SMART" id="SM00342">
    <property type="entry name" value="HTH_ARAC"/>
    <property type="match status" value="1"/>
</dbReference>
<evidence type="ECO:0000259" key="11">
    <source>
        <dbReference type="PROSITE" id="PS01124"/>
    </source>
</evidence>
<evidence type="ECO:0000259" key="12">
    <source>
        <dbReference type="PROSITE" id="PS50110"/>
    </source>
</evidence>
<dbReference type="Proteomes" id="UP000823935">
    <property type="component" value="Unassembled WGS sequence"/>
</dbReference>
<keyword evidence="6" id="KW-0805">Transcription regulation</keyword>
<gene>
    <name evidence="13" type="ORF">IAB44_16155</name>
</gene>
<evidence type="ECO:0000256" key="6">
    <source>
        <dbReference type="ARBA" id="ARBA00023015"/>
    </source>
</evidence>
<feature type="domain" description="Response regulatory" evidence="12">
    <location>
        <begin position="3"/>
        <end position="120"/>
    </location>
</feature>
<dbReference type="InterPro" id="IPR009057">
    <property type="entry name" value="Homeodomain-like_sf"/>
</dbReference>
<evidence type="ECO:0000256" key="3">
    <source>
        <dbReference type="ARBA" id="ARBA00022490"/>
    </source>
</evidence>
<comment type="caution">
    <text evidence="13">The sequence shown here is derived from an EMBL/GenBank/DDBJ whole genome shotgun (WGS) entry which is preliminary data.</text>
</comment>
<dbReference type="GO" id="GO:0003700">
    <property type="term" value="F:DNA-binding transcription factor activity"/>
    <property type="evidence" value="ECO:0007669"/>
    <property type="project" value="InterPro"/>
</dbReference>
<dbReference type="GO" id="GO:0043565">
    <property type="term" value="F:sequence-specific DNA binding"/>
    <property type="evidence" value="ECO:0007669"/>
    <property type="project" value="InterPro"/>
</dbReference>
<dbReference type="Gene3D" id="3.40.50.2300">
    <property type="match status" value="1"/>
</dbReference>
<evidence type="ECO:0000313" key="14">
    <source>
        <dbReference type="Proteomes" id="UP000823935"/>
    </source>
</evidence>
<dbReference type="Pfam" id="PF00072">
    <property type="entry name" value="Response_reg"/>
    <property type="match status" value="1"/>
</dbReference>
<reference evidence="13" key="2">
    <citation type="journal article" date="2021" name="PeerJ">
        <title>Extensive microbial diversity within the chicken gut microbiome revealed by metagenomics and culture.</title>
        <authorList>
            <person name="Gilroy R."/>
            <person name="Ravi A."/>
            <person name="Getino M."/>
            <person name="Pursley I."/>
            <person name="Horton D.L."/>
            <person name="Alikhan N.F."/>
            <person name="Baker D."/>
            <person name="Gharbi K."/>
            <person name="Hall N."/>
            <person name="Watson M."/>
            <person name="Adriaenssens E.M."/>
            <person name="Foster-Nyarko E."/>
            <person name="Jarju S."/>
            <person name="Secka A."/>
            <person name="Antonio M."/>
            <person name="Oren A."/>
            <person name="Chaudhuri R.R."/>
            <person name="La Ragione R."/>
            <person name="Hildebrand F."/>
            <person name="Pallen M.J."/>
        </authorList>
    </citation>
    <scope>NUCLEOTIDE SEQUENCE</scope>
    <source>
        <strain evidence="13">CHK190-19873</strain>
    </source>
</reference>
<dbReference type="AlphaFoldDB" id="A0A9D1EVJ2"/>
<keyword evidence="4 10" id="KW-0597">Phosphoprotein</keyword>
<dbReference type="InterPro" id="IPR018060">
    <property type="entry name" value="HTH_AraC"/>
</dbReference>
<evidence type="ECO:0000256" key="1">
    <source>
        <dbReference type="ARBA" id="ARBA00004496"/>
    </source>
</evidence>
<dbReference type="SUPFAM" id="SSF46689">
    <property type="entry name" value="Homeodomain-like"/>
    <property type="match status" value="1"/>
</dbReference>
<feature type="modified residue" description="4-aspartylphosphate" evidence="10">
    <location>
        <position position="55"/>
    </location>
</feature>
<sequence>MLKMIIADDERVIRETISTLIDWEKIGIRLIGLCQDGIEAYNMILDESPDIVMTDIRMPGLSGLELIREITGTDKQIQFILLSGYEEFDYAREAMKYGVRHYLLKPCSEEQITESVQEASRDCLQARQSRIQREQSGAMVRTIQQDILYHLLVEGLWASPDSDIGKRMDTMADFYGPYMDFCRRPCCLYYVYFLEESRLPGSLDSLKELEARQSSPLFFYGVYVKNTLLLFCFSHVDSRLLDEAFSQVSSGIRLEEHLFPDLTRLLEEVLWRIRRYDTVYAIHGFRPLPVSNHTAMEHIQTVCQGLETANKAGVHRLFGELRLMVSQAVQPEFLKTFAGSVCLHLSSMDALSSVEAAEFIKTVSQTEDFTVLGGLIEQMLSKAENALSRSSHNYGALAEKIMDYVNTHLSDQSLTLKKISEEYLYMNVDYVSRQFRKSTGRKFSQYLTEQRVRRAKELLSHEDTAKIQYVAEQVGCGNNPQYFSQIFKKTVGMTPGKWASKIRSGADRTSPQH</sequence>
<protein>
    <recommendedName>
        <fullName evidence="2">Stage 0 sporulation protein A homolog</fullName>
    </recommendedName>
</protein>
<keyword evidence="3" id="KW-0963">Cytoplasm</keyword>
<dbReference type="GO" id="GO:0000160">
    <property type="term" value="P:phosphorelay signal transduction system"/>
    <property type="evidence" value="ECO:0007669"/>
    <property type="project" value="UniProtKB-KW"/>
</dbReference>
<evidence type="ECO:0000313" key="13">
    <source>
        <dbReference type="EMBL" id="HIS33057.1"/>
    </source>
</evidence>
<evidence type="ECO:0000256" key="2">
    <source>
        <dbReference type="ARBA" id="ARBA00018672"/>
    </source>
</evidence>
<comment type="subcellular location">
    <subcellularLocation>
        <location evidence="1">Cytoplasm</location>
    </subcellularLocation>
</comment>
<dbReference type="InterPro" id="IPR051552">
    <property type="entry name" value="HptR"/>
</dbReference>
<proteinExistence type="predicted"/>
<evidence type="ECO:0000256" key="8">
    <source>
        <dbReference type="ARBA" id="ARBA00023163"/>
    </source>
</evidence>
<dbReference type="PANTHER" id="PTHR42713">
    <property type="entry name" value="HISTIDINE KINASE-RELATED"/>
    <property type="match status" value="1"/>
</dbReference>
<accession>A0A9D1EVJ2</accession>
<keyword evidence="7" id="KW-0238">DNA-binding</keyword>
<evidence type="ECO:0000256" key="9">
    <source>
        <dbReference type="ARBA" id="ARBA00024867"/>
    </source>
</evidence>
<name>A0A9D1EVJ2_9FIRM</name>
<dbReference type="SMART" id="SM00448">
    <property type="entry name" value="REC"/>
    <property type="match status" value="1"/>
</dbReference>
<organism evidence="13 14">
    <name type="scientific">Candidatus Limivivens intestinipullorum</name>
    <dbReference type="NCBI Taxonomy" id="2840858"/>
    <lineage>
        <taxon>Bacteria</taxon>
        <taxon>Bacillati</taxon>
        <taxon>Bacillota</taxon>
        <taxon>Clostridia</taxon>
        <taxon>Lachnospirales</taxon>
        <taxon>Lachnospiraceae</taxon>
        <taxon>Lachnospiraceae incertae sedis</taxon>
        <taxon>Candidatus Limivivens</taxon>
    </lineage>
</organism>
<dbReference type="SUPFAM" id="SSF52172">
    <property type="entry name" value="CheY-like"/>
    <property type="match status" value="1"/>
</dbReference>
<evidence type="ECO:0000256" key="7">
    <source>
        <dbReference type="ARBA" id="ARBA00023125"/>
    </source>
</evidence>
<dbReference type="PROSITE" id="PS01124">
    <property type="entry name" value="HTH_ARAC_FAMILY_2"/>
    <property type="match status" value="1"/>
</dbReference>
<evidence type="ECO:0000256" key="10">
    <source>
        <dbReference type="PROSITE-ProRule" id="PRU00169"/>
    </source>
</evidence>
<dbReference type="PANTHER" id="PTHR42713:SF3">
    <property type="entry name" value="TRANSCRIPTIONAL REGULATORY PROTEIN HPTR"/>
    <property type="match status" value="1"/>
</dbReference>
<dbReference type="EMBL" id="DVIQ01000110">
    <property type="protein sequence ID" value="HIS33057.1"/>
    <property type="molecule type" value="Genomic_DNA"/>
</dbReference>
<dbReference type="InterPro" id="IPR011006">
    <property type="entry name" value="CheY-like_superfamily"/>
</dbReference>
<feature type="domain" description="HTH araC/xylS-type" evidence="11">
    <location>
        <begin position="399"/>
        <end position="501"/>
    </location>
</feature>
<evidence type="ECO:0000256" key="5">
    <source>
        <dbReference type="ARBA" id="ARBA00023012"/>
    </source>
</evidence>
<dbReference type="Gene3D" id="1.10.10.60">
    <property type="entry name" value="Homeodomain-like"/>
    <property type="match status" value="2"/>
</dbReference>
<evidence type="ECO:0000256" key="4">
    <source>
        <dbReference type="ARBA" id="ARBA00022553"/>
    </source>
</evidence>
<dbReference type="Pfam" id="PF12833">
    <property type="entry name" value="HTH_18"/>
    <property type="match status" value="1"/>
</dbReference>
<keyword evidence="8" id="KW-0804">Transcription</keyword>
<keyword evidence="5" id="KW-0902">Two-component regulatory system</keyword>
<dbReference type="PROSITE" id="PS50110">
    <property type="entry name" value="RESPONSE_REGULATORY"/>
    <property type="match status" value="1"/>
</dbReference>
<comment type="function">
    <text evidence="9">May play the central regulatory role in sporulation. It may be an element of the effector pathway responsible for the activation of sporulation genes in response to nutritional stress. Spo0A may act in concert with spo0H (a sigma factor) to control the expression of some genes that are critical to the sporulation process.</text>
</comment>
<reference evidence="13" key="1">
    <citation type="submission" date="2020-10" db="EMBL/GenBank/DDBJ databases">
        <authorList>
            <person name="Gilroy R."/>
        </authorList>
    </citation>
    <scope>NUCLEOTIDE SEQUENCE</scope>
    <source>
        <strain evidence="13">CHK190-19873</strain>
    </source>
</reference>
<dbReference type="CDD" id="cd17536">
    <property type="entry name" value="REC_YesN-like"/>
    <property type="match status" value="1"/>
</dbReference>
<dbReference type="InterPro" id="IPR001789">
    <property type="entry name" value="Sig_transdc_resp-reg_receiver"/>
</dbReference>